<proteinExistence type="predicted"/>
<gene>
    <name evidence="1" type="ORF">SD77_1496</name>
</gene>
<dbReference type="Proteomes" id="UP000031982">
    <property type="component" value="Unassembled WGS sequence"/>
</dbReference>
<protein>
    <submittedName>
        <fullName evidence="1">Uncharacterized protein</fullName>
    </submittedName>
</protein>
<reference evidence="1 2" key="1">
    <citation type="submission" date="2015-01" db="EMBL/GenBank/DDBJ databases">
        <title>Genome Assembly of Bacillus badius MTCC 1458.</title>
        <authorList>
            <person name="Verma A."/>
            <person name="Khatri I."/>
            <person name="Mual P."/>
            <person name="Subramanian S."/>
            <person name="Krishnamurthi S."/>
        </authorList>
    </citation>
    <scope>NUCLEOTIDE SEQUENCE [LARGE SCALE GENOMIC DNA]</scope>
    <source>
        <strain evidence="1 2">MTCC 1458</strain>
    </source>
</reference>
<evidence type="ECO:0000313" key="2">
    <source>
        <dbReference type="Proteomes" id="UP000031982"/>
    </source>
</evidence>
<keyword evidence="2" id="KW-1185">Reference proteome</keyword>
<organism evidence="1 2">
    <name type="scientific">Bacillus badius</name>
    <dbReference type="NCBI Taxonomy" id="1455"/>
    <lineage>
        <taxon>Bacteria</taxon>
        <taxon>Bacillati</taxon>
        <taxon>Bacillota</taxon>
        <taxon>Bacilli</taxon>
        <taxon>Bacillales</taxon>
        <taxon>Bacillaceae</taxon>
        <taxon>Pseudobacillus</taxon>
    </lineage>
</organism>
<name>A0ABR5ARZ6_BACBA</name>
<accession>A0ABR5ARZ6</accession>
<comment type="caution">
    <text evidence="1">The sequence shown here is derived from an EMBL/GenBank/DDBJ whole genome shotgun (WGS) entry which is preliminary data.</text>
</comment>
<dbReference type="EMBL" id="JXLP01000014">
    <property type="protein sequence ID" value="KIL77510.1"/>
    <property type="molecule type" value="Genomic_DNA"/>
</dbReference>
<evidence type="ECO:0000313" key="1">
    <source>
        <dbReference type="EMBL" id="KIL77510.1"/>
    </source>
</evidence>
<sequence length="42" mass="5368">MPLLLPSESSWPISAFSEERTDKKYLRRKQRWKERRYKYFLF</sequence>